<dbReference type="AlphaFoldDB" id="A0A0R1DWR6"/>
<name>A0A0R1DWR6_DROYA</name>
<reference evidence="2 3" key="2">
    <citation type="journal article" date="2007" name="PLoS Biol.">
        <title>Principles of genome evolution in the Drosophila melanogaster species group.</title>
        <authorList>
            <person name="Ranz J.M."/>
            <person name="Maurin D."/>
            <person name="Chan Y.S."/>
            <person name="von Grotthuss M."/>
            <person name="Hillier L.W."/>
            <person name="Roote J."/>
            <person name="Ashburner M."/>
            <person name="Bergman C.M."/>
        </authorList>
    </citation>
    <scope>NUCLEOTIDE SEQUENCE [LARGE SCALE GENOMIC DNA]</scope>
    <source>
        <strain evidence="3">Tai18E2 / Tucson 14021-0261.01</strain>
    </source>
</reference>
<dbReference type="KEGG" id="dya:Dyak_GE29067"/>
<feature type="region of interest" description="Disordered" evidence="1">
    <location>
        <begin position="48"/>
        <end position="76"/>
    </location>
</feature>
<protein>
    <submittedName>
        <fullName evidence="2">Uncharacterized protein</fullName>
    </submittedName>
</protein>
<dbReference type="EMBL" id="CM000158">
    <property type="protein sequence ID" value="KRJ99696.1"/>
    <property type="molecule type" value="Genomic_DNA"/>
</dbReference>
<keyword evidence="3" id="KW-1185">Reference proteome</keyword>
<dbReference type="Proteomes" id="UP000002282">
    <property type="component" value="Chromosome 2R"/>
</dbReference>
<reference evidence="2 3" key="1">
    <citation type="journal article" date="2007" name="Nature">
        <title>Evolution of genes and genomes on the Drosophila phylogeny.</title>
        <authorList>
            <consortium name="Drosophila 12 Genomes Consortium"/>
            <person name="Clark A.G."/>
            <person name="Eisen M.B."/>
            <person name="Smith D.R."/>
            <person name="Bergman C.M."/>
            <person name="Oliver B."/>
            <person name="Markow T.A."/>
            <person name="Kaufman T.C."/>
            <person name="Kellis M."/>
            <person name="Gelbart W."/>
            <person name="Iyer V.N."/>
            <person name="Pollard D.A."/>
            <person name="Sackton T.B."/>
            <person name="Larracuente A.M."/>
            <person name="Singh N.D."/>
            <person name="Abad J.P."/>
            <person name="Abt D.N."/>
            <person name="Adryan B."/>
            <person name="Aguade M."/>
            <person name="Akashi H."/>
            <person name="Anderson W.W."/>
            <person name="Aquadro C.F."/>
            <person name="Ardell D.H."/>
            <person name="Arguello R."/>
            <person name="Artieri C.G."/>
            <person name="Barbash D.A."/>
            <person name="Barker D."/>
            <person name="Barsanti P."/>
            <person name="Batterham P."/>
            <person name="Batzoglou S."/>
            <person name="Begun D."/>
            <person name="Bhutkar A."/>
            <person name="Blanco E."/>
            <person name="Bosak S.A."/>
            <person name="Bradley R.K."/>
            <person name="Brand A.D."/>
            <person name="Brent M.R."/>
            <person name="Brooks A.N."/>
            <person name="Brown R.H."/>
            <person name="Butlin R.K."/>
            <person name="Caggese C."/>
            <person name="Calvi B.R."/>
            <person name="Bernardo de Carvalho A."/>
            <person name="Caspi A."/>
            <person name="Castrezana S."/>
            <person name="Celniker S.E."/>
            <person name="Chang J.L."/>
            <person name="Chapple C."/>
            <person name="Chatterji S."/>
            <person name="Chinwalla A."/>
            <person name="Civetta A."/>
            <person name="Clifton S.W."/>
            <person name="Comeron J.M."/>
            <person name="Costello J.C."/>
            <person name="Coyne J.A."/>
            <person name="Daub J."/>
            <person name="David R.G."/>
            <person name="Delcher A.L."/>
            <person name="Delehaunty K."/>
            <person name="Do C.B."/>
            <person name="Ebling H."/>
            <person name="Edwards K."/>
            <person name="Eickbush T."/>
            <person name="Evans J.D."/>
            <person name="Filipski A."/>
            <person name="Findeiss S."/>
            <person name="Freyhult E."/>
            <person name="Fulton L."/>
            <person name="Fulton R."/>
            <person name="Garcia A.C."/>
            <person name="Gardiner A."/>
            <person name="Garfield D.A."/>
            <person name="Garvin B.E."/>
            <person name="Gibson G."/>
            <person name="Gilbert D."/>
            <person name="Gnerre S."/>
            <person name="Godfrey J."/>
            <person name="Good R."/>
            <person name="Gotea V."/>
            <person name="Gravely B."/>
            <person name="Greenberg A.J."/>
            <person name="Griffiths-Jones S."/>
            <person name="Gross S."/>
            <person name="Guigo R."/>
            <person name="Gustafson E.A."/>
            <person name="Haerty W."/>
            <person name="Hahn M.W."/>
            <person name="Halligan D.L."/>
            <person name="Halpern A.L."/>
            <person name="Halter G.M."/>
            <person name="Han M.V."/>
            <person name="Heger A."/>
            <person name="Hillier L."/>
            <person name="Hinrichs A.S."/>
            <person name="Holmes I."/>
            <person name="Hoskins R.A."/>
            <person name="Hubisz M.J."/>
            <person name="Hultmark D."/>
            <person name="Huntley M.A."/>
            <person name="Jaffe D.B."/>
            <person name="Jagadeeshan S."/>
            <person name="Jeck W.R."/>
            <person name="Johnson J."/>
            <person name="Jones C.D."/>
            <person name="Jordan W.C."/>
            <person name="Karpen G.H."/>
            <person name="Kataoka E."/>
            <person name="Keightley P.D."/>
            <person name="Kheradpour P."/>
            <person name="Kirkness E.F."/>
            <person name="Koerich L.B."/>
            <person name="Kristiansen K."/>
            <person name="Kudrna D."/>
            <person name="Kulathinal R.J."/>
            <person name="Kumar S."/>
            <person name="Kwok R."/>
            <person name="Lander E."/>
            <person name="Langley C.H."/>
            <person name="Lapoint R."/>
            <person name="Lazzaro B.P."/>
            <person name="Lee S.J."/>
            <person name="Levesque L."/>
            <person name="Li R."/>
            <person name="Lin C.F."/>
            <person name="Lin M.F."/>
            <person name="Lindblad-Toh K."/>
            <person name="Llopart A."/>
            <person name="Long M."/>
            <person name="Low L."/>
            <person name="Lozovsky E."/>
            <person name="Lu J."/>
            <person name="Luo M."/>
            <person name="Machado C.A."/>
            <person name="Makalowski W."/>
            <person name="Marzo M."/>
            <person name="Matsuda M."/>
            <person name="Matzkin L."/>
            <person name="McAllister B."/>
            <person name="McBride C.S."/>
            <person name="McKernan B."/>
            <person name="McKernan K."/>
            <person name="Mendez-Lago M."/>
            <person name="Minx P."/>
            <person name="Mollenhauer M.U."/>
            <person name="Montooth K."/>
            <person name="Mount S.M."/>
            <person name="Mu X."/>
            <person name="Myers E."/>
            <person name="Negre B."/>
            <person name="Newfeld S."/>
            <person name="Nielsen R."/>
            <person name="Noor M.A."/>
            <person name="O'Grady P."/>
            <person name="Pachter L."/>
            <person name="Papaceit M."/>
            <person name="Parisi M.J."/>
            <person name="Parisi M."/>
            <person name="Parts L."/>
            <person name="Pedersen J.S."/>
            <person name="Pesole G."/>
            <person name="Phillippy A.M."/>
            <person name="Ponting C.P."/>
            <person name="Pop M."/>
            <person name="Porcelli D."/>
            <person name="Powell J.R."/>
            <person name="Prohaska S."/>
            <person name="Pruitt K."/>
            <person name="Puig M."/>
            <person name="Quesneville H."/>
            <person name="Ram K.R."/>
            <person name="Rand D."/>
            <person name="Rasmussen M.D."/>
            <person name="Reed L.K."/>
            <person name="Reenan R."/>
            <person name="Reily A."/>
            <person name="Remington K.A."/>
            <person name="Rieger T.T."/>
            <person name="Ritchie M.G."/>
            <person name="Robin C."/>
            <person name="Rogers Y.H."/>
            <person name="Rohde C."/>
            <person name="Rozas J."/>
            <person name="Rubenfield M.J."/>
            <person name="Ruiz A."/>
            <person name="Russo S."/>
            <person name="Salzberg S.L."/>
            <person name="Sanchez-Gracia A."/>
            <person name="Saranga D.J."/>
            <person name="Sato H."/>
            <person name="Schaeffer S.W."/>
            <person name="Schatz M.C."/>
            <person name="Schlenke T."/>
            <person name="Schwartz R."/>
            <person name="Segarra C."/>
            <person name="Singh R.S."/>
            <person name="Sirot L."/>
            <person name="Sirota M."/>
            <person name="Sisneros N.B."/>
            <person name="Smith C.D."/>
            <person name="Smith T.F."/>
            <person name="Spieth J."/>
            <person name="Stage D.E."/>
            <person name="Stark A."/>
            <person name="Stephan W."/>
            <person name="Strausberg R.L."/>
            <person name="Strempel S."/>
            <person name="Sturgill D."/>
            <person name="Sutton G."/>
            <person name="Sutton G.G."/>
            <person name="Tao W."/>
            <person name="Teichmann S."/>
            <person name="Tobari Y.N."/>
            <person name="Tomimura Y."/>
            <person name="Tsolas J.M."/>
            <person name="Valente V.L."/>
            <person name="Venter E."/>
            <person name="Venter J.C."/>
            <person name="Vicario S."/>
            <person name="Vieira F.G."/>
            <person name="Vilella A.J."/>
            <person name="Villasante A."/>
            <person name="Walenz B."/>
            <person name="Wang J."/>
            <person name="Wasserman M."/>
            <person name="Watts T."/>
            <person name="Wilson D."/>
            <person name="Wilson R.K."/>
            <person name="Wing R.A."/>
            <person name="Wolfner M.F."/>
            <person name="Wong A."/>
            <person name="Wong G.K."/>
            <person name="Wu C.I."/>
            <person name="Wu G."/>
            <person name="Yamamoto D."/>
            <person name="Yang H.P."/>
            <person name="Yang S.P."/>
            <person name="Yorke J.A."/>
            <person name="Yoshida K."/>
            <person name="Zdobnov E."/>
            <person name="Zhang P."/>
            <person name="Zhang Y."/>
            <person name="Zimin A.V."/>
            <person name="Baldwin J."/>
            <person name="Abdouelleil A."/>
            <person name="Abdulkadir J."/>
            <person name="Abebe A."/>
            <person name="Abera B."/>
            <person name="Abreu J."/>
            <person name="Acer S.C."/>
            <person name="Aftuck L."/>
            <person name="Alexander A."/>
            <person name="An P."/>
            <person name="Anderson E."/>
            <person name="Anderson S."/>
            <person name="Arachi H."/>
            <person name="Azer M."/>
            <person name="Bachantsang P."/>
            <person name="Barry A."/>
            <person name="Bayul T."/>
            <person name="Berlin A."/>
            <person name="Bessette D."/>
            <person name="Bloom T."/>
            <person name="Blye J."/>
            <person name="Boguslavskiy L."/>
            <person name="Bonnet C."/>
            <person name="Boukhgalter B."/>
            <person name="Bourzgui I."/>
            <person name="Brown A."/>
            <person name="Cahill P."/>
            <person name="Channer S."/>
            <person name="Cheshatsang Y."/>
            <person name="Chuda L."/>
            <person name="Citroen M."/>
            <person name="Collymore A."/>
            <person name="Cooke P."/>
            <person name="Costello M."/>
            <person name="D'Aco K."/>
            <person name="Daza R."/>
            <person name="De Haan G."/>
            <person name="DeGray S."/>
            <person name="DeMaso C."/>
            <person name="Dhargay N."/>
            <person name="Dooley K."/>
            <person name="Dooley E."/>
            <person name="Doricent M."/>
            <person name="Dorje P."/>
            <person name="Dorjee K."/>
            <person name="Dupes A."/>
            <person name="Elong R."/>
            <person name="Falk J."/>
            <person name="Farina A."/>
            <person name="Faro S."/>
            <person name="Ferguson D."/>
            <person name="Fisher S."/>
            <person name="Foley C.D."/>
            <person name="Franke A."/>
            <person name="Friedrich D."/>
            <person name="Gadbois L."/>
            <person name="Gearin G."/>
            <person name="Gearin C.R."/>
            <person name="Giannoukos G."/>
            <person name="Goode T."/>
            <person name="Graham J."/>
            <person name="Grandbois E."/>
            <person name="Grewal S."/>
            <person name="Gyaltsen K."/>
            <person name="Hafez N."/>
            <person name="Hagos B."/>
            <person name="Hall J."/>
            <person name="Henson C."/>
            <person name="Hollinger A."/>
            <person name="Honan T."/>
            <person name="Huard M.D."/>
            <person name="Hughes L."/>
            <person name="Hurhula B."/>
            <person name="Husby M.E."/>
            <person name="Kamat A."/>
            <person name="Kanga B."/>
            <person name="Kashin S."/>
            <person name="Khazanovich D."/>
            <person name="Kisner P."/>
            <person name="Lance K."/>
            <person name="Lara M."/>
            <person name="Lee W."/>
            <person name="Lennon N."/>
            <person name="Letendre F."/>
            <person name="LeVine R."/>
            <person name="Lipovsky A."/>
            <person name="Liu X."/>
            <person name="Liu J."/>
            <person name="Liu S."/>
            <person name="Lokyitsang T."/>
            <person name="Lokyitsang Y."/>
            <person name="Lubonja R."/>
            <person name="Lui A."/>
            <person name="MacDonald P."/>
            <person name="Magnisalis V."/>
            <person name="Maru K."/>
            <person name="Matthews C."/>
            <person name="McCusker W."/>
            <person name="McDonough S."/>
            <person name="Mehta T."/>
            <person name="Meldrim J."/>
            <person name="Meneus L."/>
            <person name="Mihai O."/>
            <person name="Mihalev A."/>
            <person name="Mihova T."/>
            <person name="Mittelman R."/>
            <person name="Mlenga V."/>
            <person name="Montmayeur A."/>
            <person name="Mulrain L."/>
            <person name="Navidi A."/>
            <person name="Naylor J."/>
            <person name="Negash T."/>
            <person name="Nguyen T."/>
            <person name="Nguyen N."/>
            <person name="Nicol R."/>
            <person name="Norbu C."/>
            <person name="Norbu N."/>
            <person name="Novod N."/>
            <person name="O'Neill B."/>
            <person name="Osman S."/>
            <person name="Markiewicz E."/>
            <person name="Oyono O.L."/>
            <person name="Patti C."/>
            <person name="Phunkhang P."/>
            <person name="Pierre F."/>
            <person name="Priest M."/>
            <person name="Raghuraman S."/>
            <person name="Rege F."/>
            <person name="Reyes R."/>
            <person name="Rise C."/>
            <person name="Rogov P."/>
            <person name="Ross K."/>
            <person name="Ryan E."/>
            <person name="Settipalli S."/>
            <person name="Shea T."/>
            <person name="Sherpa N."/>
            <person name="Shi L."/>
            <person name="Shih D."/>
            <person name="Sparrow T."/>
            <person name="Spaulding J."/>
            <person name="Stalker J."/>
            <person name="Stange-Thomann N."/>
            <person name="Stavropoulos S."/>
            <person name="Stone C."/>
            <person name="Strader C."/>
            <person name="Tesfaye S."/>
            <person name="Thomson T."/>
            <person name="Thoulutsang Y."/>
            <person name="Thoulutsang D."/>
            <person name="Topham K."/>
            <person name="Topping I."/>
            <person name="Tsamla T."/>
            <person name="Vassiliev H."/>
            <person name="Vo A."/>
            <person name="Wangchuk T."/>
            <person name="Wangdi T."/>
            <person name="Weiand M."/>
            <person name="Wilkinson J."/>
            <person name="Wilson A."/>
            <person name="Yadav S."/>
            <person name="Young G."/>
            <person name="Yu Q."/>
            <person name="Zembek L."/>
            <person name="Zhong D."/>
            <person name="Zimmer A."/>
            <person name="Zwirko Z."/>
            <person name="Jaffe D.B."/>
            <person name="Alvarez P."/>
            <person name="Brockman W."/>
            <person name="Butler J."/>
            <person name="Chin C."/>
            <person name="Gnerre S."/>
            <person name="Grabherr M."/>
            <person name="Kleber M."/>
            <person name="Mauceli E."/>
            <person name="MacCallum I."/>
        </authorList>
    </citation>
    <scope>NUCLEOTIDE SEQUENCE [LARGE SCALE GENOMIC DNA]</scope>
    <source>
        <strain evidence="3">Tai18E2 / Tucson 14021-0261.01</strain>
    </source>
</reference>
<sequence>MIVYVKFGTRHAYNKPQKSKGVRMGDIKMERDRVPTKVCNIFHSSRQMAMVKDKTDPRESPTVPTLATRPLAHSQKRDCYLQNPRATHGPHHALFFRPLLTHPWNHPFHSKKNF</sequence>
<dbReference type="OrthoDB" id="7837438at2759"/>
<evidence type="ECO:0000256" key="1">
    <source>
        <dbReference type="SAM" id="MobiDB-lite"/>
    </source>
</evidence>
<gene>
    <name evidence="2" type="primary">Dyak\GE29067</name>
    <name evidence="2" type="synonym">GE29067</name>
    <name evidence="2" type="ORF">Dyak_GE29067</name>
</gene>
<evidence type="ECO:0000313" key="3">
    <source>
        <dbReference type="Proteomes" id="UP000002282"/>
    </source>
</evidence>
<organism evidence="2 3">
    <name type="scientific">Drosophila yakuba</name>
    <name type="common">Fruit fly</name>
    <dbReference type="NCBI Taxonomy" id="7245"/>
    <lineage>
        <taxon>Eukaryota</taxon>
        <taxon>Metazoa</taxon>
        <taxon>Ecdysozoa</taxon>
        <taxon>Arthropoda</taxon>
        <taxon>Hexapoda</taxon>
        <taxon>Insecta</taxon>
        <taxon>Pterygota</taxon>
        <taxon>Neoptera</taxon>
        <taxon>Endopterygota</taxon>
        <taxon>Diptera</taxon>
        <taxon>Brachycera</taxon>
        <taxon>Muscomorpha</taxon>
        <taxon>Ephydroidea</taxon>
        <taxon>Drosophilidae</taxon>
        <taxon>Drosophila</taxon>
        <taxon>Sophophora</taxon>
    </lineage>
</organism>
<evidence type="ECO:0000313" key="2">
    <source>
        <dbReference type="EMBL" id="KRJ99696.1"/>
    </source>
</evidence>
<accession>A0A0R1DWR6</accession>
<proteinExistence type="predicted"/>